<dbReference type="InterPro" id="IPR011989">
    <property type="entry name" value="ARM-like"/>
</dbReference>
<dbReference type="InterPro" id="IPR012954">
    <property type="entry name" value="BP28_C_dom"/>
</dbReference>
<evidence type="ECO:0000256" key="4">
    <source>
        <dbReference type="ARBA" id="ARBA00022552"/>
    </source>
</evidence>
<dbReference type="SUPFAM" id="SSF48371">
    <property type="entry name" value="ARM repeat"/>
    <property type="match status" value="2"/>
</dbReference>
<dbReference type="PANTHER" id="PTHR13457">
    <property type="entry name" value="BAP28"/>
    <property type="match status" value="1"/>
</dbReference>
<evidence type="ECO:0000313" key="9">
    <source>
        <dbReference type="EMBL" id="JAP82397.1"/>
    </source>
</evidence>
<comment type="subcellular location">
    <subcellularLocation>
        <location evidence="1 7">Nucleus</location>
        <location evidence="1 7">Nucleolus</location>
    </subcellularLocation>
</comment>
<dbReference type="Gene3D" id="1.25.10.10">
    <property type="entry name" value="Leucine-rich Repeat Variant"/>
    <property type="match status" value="2"/>
</dbReference>
<evidence type="ECO:0000256" key="7">
    <source>
        <dbReference type="RuleBase" id="RU367065"/>
    </source>
</evidence>
<keyword evidence="4 7" id="KW-0698">rRNA processing</keyword>
<proteinExistence type="inferred from homology"/>
<evidence type="ECO:0000256" key="5">
    <source>
        <dbReference type="ARBA" id="ARBA00023242"/>
    </source>
</evidence>
<dbReference type="GO" id="GO:0030686">
    <property type="term" value="C:90S preribosome"/>
    <property type="evidence" value="ECO:0007669"/>
    <property type="project" value="TreeGrafter"/>
</dbReference>
<dbReference type="GO" id="GO:0000462">
    <property type="term" value="P:maturation of SSU-rRNA from tricistronic rRNA transcript (SSU-rRNA, 5.8S rRNA, LSU-rRNA)"/>
    <property type="evidence" value="ECO:0007669"/>
    <property type="project" value="TreeGrafter"/>
</dbReference>
<dbReference type="InterPro" id="IPR040191">
    <property type="entry name" value="UTP10"/>
</dbReference>
<dbReference type="GO" id="GO:0034455">
    <property type="term" value="C:t-UTP complex"/>
    <property type="evidence" value="ECO:0007669"/>
    <property type="project" value="TreeGrafter"/>
</dbReference>
<dbReference type="SMART" id="SM01036">
    <property type="entry name" value="BP28CT"/>
    <property type="match status" value="1"/>
</dbReference>
<dbReference type="GO" id="GO:0032040">
    <property type="term" value="C:small-subunit processome"/>
    <property type="evidence" value="ECO:0007669"/>
    <property type="project" value="TreeGrafter"/>
</dbReference>
<organism evidence="9">
    <name type="scientific">Rhipicephalus appendiculatus</name>
    <name type="common">Brown ear tick</name>
    <dbReference type="NCBI Taxonomy" id="34631"/>
    <lineage>
        <taxon>Eukaryota</taxon>
        <taxon>Metazoa</taxon>
        <taxon>Ecdysozoa</taxon>
        <taxon>Arthropoda</taxon>
        <taxon>Chelicerata</taxon>
        <taxon>Arachnida</taxon>
        <taxon>Acari</taxon>
        <taxon>Parasitiformes</taxon>
        <taxon>Ixodida</taxon>
        <taxon>Ixodoidea</taxon>
        <taxon>Ixodidae</taxon>
        <taxon>Rhipicephalinae</taxon>
        <taxon>Rhipicephalus</taxon>
        <taxon>Rhipicephalus</taxon>
    </lineage>
</organism>
<name>A0A131YTW1_RHIAP</name>
<evidence type="ECO:0000256" key="3">
    <source>
        <dbReference type="ARBA" id="ARBA00022517"/>
    </source>
</evidence>
<evidence type="ECO:0000256" key="6">
    <source>
        <dbReference type="ARBA" id="ARBA00023274"/>
    </source>
</evidence>
<protein>
    <recommendedName>
        <fullName evidence="7">HEAT repeat-containing protein 1</fullName>
    </recommendedName>
</protein>
<dbReference type="GO" id="GO:0030515">
    <property type="term" value="F:snoRNA binding"/>
    <property type="evidence" value="ECO:0007669"/>
    <property type="project" value="TreeGrafter"/>
</dbReference>
<evidence type="ECO:0000259" key="8">
    <source>
        <dbReference type="SMART" id="SM01036"/>
    </source>
</evidence>
<keyword evidence="6 7" id="KW-0687">Ribonucleoprotein</keyword>
<dbReference type="InterPro" id="IPR016024">
    <property type="entry name" value="ARM-type_fold"/>
</dbReference>
<dbReference type="GO" id="GO:0045943">
    <property type="term" value="P:positive regulation of transcription by RNA polymerase I"/>
    <property type="evidence" value="ECO:0007669"/>
    <property type="project" value="TreeGrafter"/>
</dbReference>
<reference evidence="9" key="1">
    <citation type="journal article" date="2016" name="Ticks Tick Borne Dis.">
        <title>De novo assembly and annotation of the salivary gland transcriptome of Rhipicephalus appendiculatus male and female ticks during blood feeding.</title>
        <authorList>
            <person name="de Castro M.H."/>
            <person name="de Klerk D."/>
            <person name="Pienaar R."/>
            <person name="Latif A.A."/>
            <person name="Rees D.J."/>
            <person name="Mans B.J."/>
        </authorList>
    </citation>
    <scope>NUCLEOTIDE SEQUENCE</scope>
    <source>
        <tissue evidence="9">Salivary glands</tissue>
    </source>
</reference>
<dbReference type="PANTHER" id="PTHR13457:SF1">
    <property type="entry name" value="HEAT REPEAT-CONTAINING PROTEIN 1"/>
    <property type="match status" value="1"/>
</dbReference>
<sequence>MAQTSLALQLQKLATPQTSLLKETKKRVSFLFDPREAAALDTDTAYAIGTTGLEELSTLNEAFSHFEENLFSENAKFLERAVKGKEENAILDGQIEEFLLLLSPHFLLRPAHKALEWLVYRFHVHEYNVDALLRCILPFHETRVFARALQLLDLSSKTSKWHWLHCLQKPGLSLTKTALVTQCTRDPGTLKFVCELLVAMTKAHSENAVALRPAIGLYASTVLGTLEAMKKITDQTVAMLLPYILKGLASSATPDHRAATYLVVGQLARRTVLNREFSHELVIRVAKSMKAPGNSGASLSGGLLCLLVLMTLQDIQELPKAAFQALMKHKKSLVAALEELSSRHSVSAILKPLLAELTKSVLESPQSEDEDASKKAAVLKALIQLALSLDKYSDFIVRLFFDAYIKLHMSTKAGSGVAASSSTNEAAILDIMKMLRQRCPDEVDACLERHLCSDNEQARLAAEQLTRTNAFGREHALVEAAGSALFLALNSASKHHRVAAVRELVASLQKKQDVDEKFARESLRSRLADTEPEVVQAVLALGKDLCNFVEQSFILSTLRRILFEPAEESTKWFDLRTRALAFVCDDLCTVVDEGQLLATLLPFLMPTEKSDVSLARVAYASRALQRFPMFKTVTTDKRMTAALGAEDLDAITKLLLASIAETAGKAEQPLALVETLEKLCFPNTGYAAAQLRCICGSLLNGLASSTKNTEVLREALQFYRRLLAEKAACGEYESAVAAVRDGRVPSTMVISGLTAVINGVKPVAALKESPMWVLKQQDEATRAALDILTDIFETVAENSLVKSSCRLQFRQLLQKFFKVHCPSLEHQVHFLSGLWLQHLDADCSASSTDSQEAPAAHPKERLQSLALAVSIQLLRGAEGIKWILAEKNLVFLSIILSLLSPTQGIRDLAVSLVEASVACSHKGRGGLHALFDLIAHHAADVSVGTKKLLKLVASWDATLKKPNTLLALLNHKQVPVGMRCGILKLVSRIDSKEVLEAAVKVIATTLGLEARDVTPASPLPSAEAHLLRECFAKYGLGAVERLSDIEGAVETFEKALRSTRICENDESVATMALQMVTKDLVKKLPKENQAALLDTLVDLALETPPAVQHSAVLKALRKVCSFGSLLVEPLQKTSTSRQSPAKTVREAKKMRLMDATEEQDPAESPQWKRILILLEMIQSRKSIEDVSLLVAPLYALLKRSLELNQSPHVEYLRQCVLTALQAHGLSAPRHELATLVKCLRHSQSAQAQQLSLGLLNLAAQKYPEEVLHNVTSVFTFMGANLLRLDDNYSFQTVMQTVETVVPALLQACAGESKSAEASESAVASVTRVFVGAFLDIPEHRRLPLFTKLATTLGASDHLWVLAAQMAEHHVTKMAAAMDTDESTSNILEFGLSLCGQFEVPVQMQTTTHLLKFAATLPAVKDNSNKPPSHPEVFDLRLYSDKQLQRFRLGVANFVADLLGSSTFLGQMAALQGGKGDAGTTEALCGPCLSACLQFVQQVSRWSHSPTKTPYQERAWKALLSKLHDVVHKVNGLLPSGQFVSVVRSLMCHELSSIRRSAMDMLNEKLAAKDYFAEEDTQSLLELVPMLLQMARGKSVSVTPVAPSVVDGTSGATSSEEAALNRQTALLSLKLLIRTLGAEHRDAFAEVYDLAHQLLSDKRLNPLLMSSALLCFAELCHSLPTPTIAHFGRLMPPFLSILQEQGKERSDVVTMALITALHRLVESLAPFLSAYLTTILVQVCTMHVSCAKEGASGTLGQRLESTSAHIAHHVPARVLIPAVEESFHKLSHSAAALEPLMSLLGEFISSMEKADLKGHLPQLQELVLQLLAYRRDNSQMEDVEVDTVETSIVGVVTSLSFKLSEVTFRPFFYKIYNWAAVEDPDKNKVLTFYHLTERLSEMLKSLFVLFAGVFVEHSADLLVATNTAKTEEDYFDDEVKSCRLLNHVLATLTACFHHGGKQFLTRERAAFLLKPLVNQVENELGGEEATQKRVERHLVPCLASFAAGSEDATRKEWHQKLLYQMRNSKAQVRYTTLLAFREAVRKLGDDYLSFLPEAVPFLAELMEDESTEVESLCQDVILEVEQILGEPLMKYF</sequence>
<dbReference type="EMBL" id="GEDV01006160">
    <property type="protein sequence ID" value="JAP82397.1"/>
    <property type="molecule type" value="Transcribed_RNA"/>
</dbReference>
<feature type="domain" description="BP28 C-terminal" evidence="8">
    <location>
        <begin position="1808"/>
        <end position="1958"/>
    </location>
</feature>
<dbReference type="InterPro" id="IPR056473">
    <property type="entry name" value="HEAT_Utp10/HEAT1"/>
</dbReference>
<dbReference type="InterPro" id="IPR022125">
    <property type="entry name" value="U3snoRNP10_N"/>
</dbReference>
<dbReference type="Pfam" id="PF08146">
    <property type="entry name" value="BP28CT"/>
    <property type="match status" value="1"/>
</dbReference>
<accession>A0A131YTW1</accession>
<comment type="function">
    <text evidence="7">Involved in nucleolar processing of pre-18S ribosomal RNA.</text>
</comment>
<dbReference type="Pfam" id="PF23243">
    <property type="entry name" value="HEAT_HEATR1"/>
    <property type="match status" value="1"/>
</dbReference>
<dbReference type="Pfam" id="PF12397">
    <property type="entry name" value="U3snoRNP10"/>
    <property type="match status" value="1"/>
</dbReference>
<keyword evidence="5 7" id="KW-0539">Nucleus</keyword>
<comment type="similarity">
    <text evidence="2 7">Belongs to the HEATR1/UTP10 family.</text>
</comment>
<evidence type="ECO:0000256" key="1">
    <source>
        <dbReference type="ARBA" id="ARBA00004604"/>
    </source>
</evidence>
<evidence type="ECO:0000256" key="2">
    <source>
        <dbReference type="ARBA" id="ARBA00010559"/>
    </source>
</evidence>
<keyword evidence="3 7" id="KW-0690">Ribosome biogenesis</keyword>